<dbReference type="SMART" id="SM00343">
    <property type="entry name" value="ZnF_C2HC"/>
    <property type="match status" value="1"/>
</dbReference>
<evidence type="ECO:0000256" key="2">
    <source>
        <dbReference type="SAM" id="MobiDB-lite"/>
    </source>
</evidence>
<dbReference type="SUPFAM" id="SSF57756">
    <property type="entry name" value="Retrovirus zinc finger-like domains"/>
    <property type="match status" value="1"/>
</dbReference>
<dbReference type="Proteomes" id="UP000030854">
    <property type="component" value="Unassembled WGS sequence"/>
</dbReference>
<dbReference type="Pfam" id="PF00098">
    <property type="entry name" value="zf-CCHC"/>
    <property type="match status" value="1"/>
</dbReference>
<feature type="region of interest" description="Disordered" evidence="2">
    <location>
        <begin position="238"/>
        <end position="266"/>
    </location>
</feature>
<dbReference type="Gene3D" id="4.10.60.10">
    <property type="entry name" value="Zinc finger, CCHC-type"/>
    <property type="match status" value="1"/>
</dbReference>
<keyword evidence="1" id="KW-0862">Zinc</keyword>
<feature type="region of interest" description="Disordered" evidence="2">
    <location>
        <begin position="1"/>
        <end position="37"/>
    </location>
</feature>
<comment type="caution">
    <text evidence="4">The sequence shown here is derived from an EMBL/GenBank/DDBJ whole genome shotgun (WGS) entry which is preliminary data.</text>
</comment>
<dbReference type="InterPro" id="IPR036875">
    <property type="entry name" value="Znf_CCHC_sf"/>
</dbReference>
<dbReference type="AlphaFoldDB" id="A0A0B1P5M4"/>
<evidence type="ECO:0000313" key="5">
    <source>
        <dbReference type="Proteomes" id="UP000030854"/>
    </source>
</evidence>
<keyword evidence="1" id="KW-0479">Metal-binding</keyword>
<organism evidence="4 5">
    <name type="scientific">Uncinula necator</name>
    <name type="common">Grape powdery mildew</name>
    <dbReference type="NCBI Taxonomy" id="52586"/>
    <lineage>
        <taxon>Eukaryota</taxon>
        <taxon>Fungi</taxon>
        <taxon>Dikarya</taxon>
        <taxon>Ascomycota</taxon>
        <taxon>Pezizomycotina</taxon>
        <taxon>Leotiomycetes</taxon>
        <taxon>Erysiphales</taxon>
        <taxon>Erysiphaceae</taxon>
        <taxon>Erysiphe</taxon>
    </lineage>
</organism>
<name>A0A0B1P5M4_UNCNE</name>
<sequence length="394" mass="44744">MNVKSHCQKLSKADCSDEGDEEESEAENDNEPMTGWDMPFNFRPLQLRTKTKLIWGSFRWELHRSMYFKGTSNWIAYKEALLTQIEGIGYLPGMRLTPLYEVKLVGVVQSTSTSTPEAQIFIRGLKQGTKITRTFEATFQQVGHVQQETTWDDLTSLKYKGGCPLKFVMKFRTTVNNFFSVGGKLSKSQMKTIFKTSVKDKASSLYGMASNIPQSQDWTAEQLYQNFISQLYQRVDKEPKADDKQVTPKSLHNTQSRDHRGKKAKDSRKSVRCWKCKEEGHYSNKCPKKKANAQGADVDATNDKKNLTPESVIEFKPKQFSVLTGIGVTYADCMGEVLLPLKGPQGTHTVLRLKYVVCLRELPSGIISGERFYRCGGYLDHNRFINPEGVTITH</sequence>
<dbReference type="PROSITE" id="PS50158">
    <property type="entry name" value="ZF_CCHC"/>
    <property type="match status" value="1"/>
</dbReference>
<feature type="domain" description="CCHC-type" evidence="3">
    <location>
        <begin position="272"/>
        <end position="288"/>
    </location>
</feature>
<accession>A0A0B1P5M4</accession>
<dbReference type="GO" id="GO:0003676">
    <property type="term" value="F:nucleic acid binding"/>
    <property type="evidence" value="ECO:0007669"/>
    <property type="project" value="InterPro"/>
</dbReference>
<dbReference type="GO" id="GO:0008270">
    <property type="term" value="F:zinc ion binding"/>
    <property type="evidence" value="ECO:0007669"/>
    <property type="project" value="UniProtKB-KW"/>
</dbReference>
<reference evidence="4 5" key="1">
    <citation type="journal article" date="2014" name="BMC Genomics">
        <title>Adaptive genomic structural variation in the grape powdery mildew pathogen, Erysiphe necator.</title>
        <authorList>
            <person name="Jones L."/>
            <person name="Riaz S."/>
            <person name="Morales-Cruz A."/>
            <person name="Amrine K.C."/>
            <person name="McGuire B."/>
            <person name="Gubler W.D."/>
            <person name="Walker M.A."/>
            <person name="Cantu D."/>
        </authorList>
    </citation>
    <scope>NUCLEOTIDE SEQUENCE [LARGE SCALE GENOMIC DNA]</scope>
    <source>
        <strain evidence="5">c</strain>
    </source>
</reference>
<evidence type="ECO:0000256" key="1">
    <source>
        <dbReference type="PROSITE-ProRule" id="PRU00047"/>
    </source>
</evidence>
<keyword evidence="1" id="KW-0863">Zinc-finger</keyword>
<evidence type="ECO:0000313" key="4">
    <source>
        <dbReference type="EMBL" id="KHJ32216.1"/>
    </source>
</evidence>
<keyword evidence="5" id="KW-1185">Reference proteome</keyword>
<feature type="compositionally biased region" description="Acidic residues" evidence="2">
    <location>
        <begin position="16"/>
        <end position="30"/>
    </location>
</feature>
<protein>
    <recommendedName>
        <fullName evidence="3">CCHC-type domain-containing protein</fullName>
    </recommendedName>
</protein>
<gene>
    <name evidence="4" type="ORF">EV44_g3760</name>
</gene>
<evidence type="ECO:0000259" key="3">
    <source>
        <dbReference type="PROSITE" id="PS50158"/>
    </source>
</evidence>
<dbReference type="HOGENOM" id="CLU_700562_0_0_1"/>
<dbReference type="EMBL" id="JNVN01002239">
    <property type="protein sequence ID" value="KHJ32216.1"/>
    <property type="molecule type" value="Genomic_DNA"/>
</dbReference>
<proteinExistence type="predicted"/>
<dbReference type="InterPro" id="IPR001878">
    <property type="entry name" value="Znf_CCHC"/>
</dbReference>
<dbReference type="STRING" id="52586.A0A0B1P5M4"/>